<protein>
    <submittedName>
        <fullName evidence="2">L-carnitine dehydratase/bile acid-inducible protein F</fullName>
    </submittedName>
</protein>
<gene>
    <name evidence="2" type="ORF">E6C60_3140</name>
</gene>
<dbReference type="RefSeq" id="WP_138226664.1">
    <property type="nucleotide sequence ID" value="NZ_CP040396.1"/>
</dbReference>
<dbReference type="EMBL" id="CP040396">
    <property type="protein sequence ID" value="QCT03851.1"/>
    <property type="molecule type" value="Genomic_DNA"/>
</dbReference>
<proteinExistence type="predicted"/>
<dbReference type="InterPro" id="IPR044855">
    <property type="entry name" value="CoA-Trfase_III_dom3_sf"/>
</dbReference>
<dbReference type="InterPro" id="IPR003673">
    <property type="entry name" value="CoA-Trfase_fam_III"/>
</dbReference>
<dbReference type="OrthoDB" id="9806585at2"/>
<dbReference type="GO" id="GO:0008410">
    <property type="term" value="F:CoA-transferase activity"/>
    <property type="evidence" value="ECO:0007669"/>
    <property type="project" value="TreeGrafter"/>
</dbReference>
<evidence type="ECO:0000256" key="1">
    <source>
        <dbReference type="ARBA" id="ARBA00022679"/>
    </source>
</evidence>
<dbReference type="Gene3D" id="3.40.50.10540">
    <property type="entry name" value="Crotonobetainyl-coa:carnitine coa-transferase, domain 1"/>
    <property type="match status" value="1"/>
</dbReference>
<dbReference type="Gene3D" id="3.30.1540.10">
    <property type="entry name" value="formyl-coa transferase, domain 3"/>
    <property type="match status" value="1"/>
</dbReference>
<name>A0A4P8XQ69_9BACL</name>
<sequence length="365" mass="40257">MLPLEGILVVEHSMGLAGPFAGVRLADLGARVIRIEQAEEGSLPLISLYRNKERFLYNAACDQDTRKLNQLIAAADIYLDGPSLQALPFGGASREKWRFNHPQLIHAMITSCGGRDVEDTKAYDDLFIQALTGMPWLNGNADDPPIPFPLSTVEMFASANLVQGILAALVHRAHTRSGMLVEVSLLESAIDVQFEVLTTHLNDGGLQPQRSAVSNAHAYLAAPYGVYETSDGYLALAMGSVLELGKLLHCDALAKYKDPASWFVHRDEIKLNLTEHLKSRPASAWEKDLEAGGYWCAEVQTTQDLLQHEGFRALQHLQQIEVEDQGLFVTPHCPIKIDSTHLNSRRGILRAGEDNAAIEEEFKLI</sequence>
<dbReference type="Proteomes" id="UP000300879">
    <property type="component" value="Chromosome"/>
</dbReference>
<dbReference type="InterPro" id="IPR023606">
    <property type="entry name" value="CoA-Trfase_III_dom_1_sf"/>
</dbReference>
<keyword evidence="3" id="KW-1185">Reference proteome</keyword>
<dbReference type="AlphaFoldDB" id="A0A4P8XQ69"/>
<reference evidence="2 3" key="1">
    <citation type="submission" date="2019-05" db="EMBL/GenBank/DDBJ databases">
        <authorList>
            <person name="Chen C."/>
        </authorList>
    </citation>
    <scope>NUCLEOTIDE SEQUENCE [LARGE SCALE GENOMIC DNA]</scope>
    <source>
        <strain evidence="2 3">HB172198</strain>
    </source>
</reference>
<dbReference type="KEGG" id="palo:E6C60_3140"/>
<evidence type="ECO:0000313" key="3">
    <source>
        <dbReference type="Proteomes" id="UP000300879"/>
    </source>
</evidence>
<dbReference type="PANTHER" id="PTHR48207:SF4">
    <property type="entry name" value="BLL6097 PROTEIN"/>
    <property type="match status" value="1"/>
</dbReference>
<organism evidence="2 3">
    <name type="scientific">Paenibacillus algicola</name>
    <dbReference type="NCBI Taxonomy" id="2565926"/>
    <lineage>
        <taxon>Bacteria</taxon>
        <taxon>Bacillati</taxon>
        <taxon>Bacillota</taxon>
        <taxon>Bacilli</taxon>
        <taxon>Bacillales</taxon>
        <taxon>Paenibacillaceae</taxon>
        <taxon>Paenibacillus</taxon>
    </lineage>
</organism>
<dbReference type="SUPFAM" id="SSF89796">
    <property type="entry name" value="CoA-transferase family III (CaiB/BaiF)"/>
    <property type="match status" value="1"/>
</dbReference>
<dbReference type="Pfam" id="PF02515">
    <property type="entry name" value="CoA_transf_3"/>
    <property type="match status" value="1"/>
</dbReference>
<accession>A0A4P8XQ69</accession>
<evidence type="ECO:0000313" key="2">
    <source>
        <dbReference type="EMBL" id="QCT03851.1"/>
    </source>
</evidence>
<dbReference type="PANTHER" id="PTHR48207">
    <property type="entry name" value="SUCCINATE--HYDROXYMETHYLGLUTARATE COA-TRANSFERASE"/>
    <property type="match status" value="1"/>
</dbReference>
<dbReference type="InterPro" id="IPR050483">
    <property type="entry name" value="CoA-transferase_III_domain"/>
</dbReference>
<keyword evidence="1" id="KW-0808">Transferase</keyword>